<sequence>MLPQSLLVAISALAITSAGPVRKRCDASSEIASTTSVAAATSTATADDETTSPASPTLPVTGGTSELPAANGTLIAVAVGHGIQNYTCSAAGVTATSIGALAVLYDITDIYSSLSADEQTQLPVNVLRTTDLPLNLAETTDPSNPYAADTADPFPADDADLTVEGVDGPLSVLGRHYFDAALTPTFDLYNADGGDGLLFKGGKLSGVKAPASADPGLLNTGAVDWLQLGDKGASIGLTEVYRVVTAGGGPLTCDEAGQVFSVPYASQYWFYDS</sequence>
<protein>
    <recommendedName>
        <fullName evidence="5">Malate dehydrogenase</fullName>
    </recommendedName>
</protein>
<evidence type="ECO:0000313" key="3">
    <source>
        <dbReference type="EMBL" id="ETS81182.1"/>
    </source>
</evidence>
<keyword evidence="2" id="KW-0732">Signal</keyword>
<dbReference type="OMA" id="LKFLGHH"/>
<dbReference type="OrthoDB" id="1859733at2759"/>
<proteinExistence type="predicted"/>
<dbReference type="PANTHER" id="PTHR35567">
    <property type="entry name" value="MALATE DEHYDROGENASE (AFU_ORTHOLOGUE AFUA_2G13800)"/>
    <property type="match status" value="1"/>
</dbReference>
<dbReference type="InParanoid" id="W3X706"/>
<name>W3X706_PESFW</name>
<feature type="signal peptide" evidence="2">
    <location>
        <begin position="1"/>
        <end position="18"/>
    </location>
</feature>
<reference evidence="4" key="1">
    <citation type="journal article" date="2015" name="BMC Genomics">
        <title>Genomic and transcriptomic analysis of the endophytic fungus Pestalotiopsis fici reveals its lifestyle and high potential for synthesis of natural products.</title>
        <authorList>
            <person name="Wang X."/>
            <person name="Zhang X."/>
            <person name="Liu L."/>
            <person name="Xiang M."/>
            <person name="Wang W."/>
            <person name="Sun X."/>
            <person name="Che Y."/>
            <person name="Guo L."/>
            <person name="Liu G."/>
            <person name="Guo L."/>
            <person name="Wang C."/>
            <person name="Yin W.B."/>
            <person name="Stadler M."/>
            <person name="Zhang X."/>
            <person name="Liu X."/>
        </authorList>
    </citation>
    <scope>NUCLEOTIDE SEQUENCE [LARGE SCALE GENOMIC DNA]</scope>
    <source>
        <strain evidence="4">W106-1 / CGMCC3.15140</strain>
    </source>
</reference>
<evidence type="ECO:0000313" key="4">
    <source>
        <dbReference type="Proteomes" id="UP000030651"/>
    </source>
</evidence>
<accession>W3X706</accession>
<dbReference type="AlphaFoldDB" id="W3X706"/>
<dbReference type="InterPro" id="IPR021851">
    <property type="entry name" value="DUF3455"/>
</dbReference>
<evidence type="ECO:0008006" key="5">
    <source>
        <dbReference type="Google" id="ProtNLM"/>
    </source>
</evidence>
<feature type="region of interest" description="Disordered" evidence="1">
    <location>
        <begin position="38"/>
        <end position="63"/>
    </location>
</feature>
<organism evidence="3 4">
    <name type="scientific">Pestalotiopsis fici (strain W106-1 / CGMCC3.15140)</name>
    <dbReference type="NCBI Taxonomy" id="1229662"/>
    <lineage>
        <taxon>Eukaryota</taxon>
        <taxon>Fungi</taxon>
        <taxon>Dikarya</taxon>
        <taxon>Ascomycota</taxon>
        <taxon>Pezizomycotina</taxon>
        <taxon>Sordariomycetes</taxon>
        <taxon>Xylariomycetidae</taxon>
        <taxon>Amphisphaeriales</taxon>
        <taxon>Sporocadaceae</taxon>
        <taxon>Pestalotiopsis</taxon>
    </lineage>
</organism>
<dbReference type="EMBL" id="KI912112">
    <property type="protein sequence ID" value="ETS81182.1"/>
    <property type="molecule type" value="Genomic_DNA"/>
</dbReference>
<feature type="chain" id="PRO_5004834257" description="Malate dehydrogenase" evidence="2">
    <location>
        <begin position="19"/>
        <end position="273"/>
    </location>
</feature>
<dbReference type="PANTHER" id="PTHR35567:SF3">
    <property type="entry name" value="MALATE DEHYDROGENASE"/>
    <property type="match status" value="1"/>
</dbReference>
<dbReference type="HOGENOM" id="CLU_067863_1_0_1"/>
<keyword evidence="4" id="KW-1185">Reference proteome</keyword>
<dbReference type="RefSeq" id="XP_007832956.1">
    <property type="nucleotide sequence ID" value="XM_007834765.1"/>
</dbReference>
<dbReference type="GeneID" id="19271197"/>
<dbReference type="eggNOG" id="ENOG502S85Z">
    <property type="taxonomic scope" value="Eukaryota"/>
</dbReference>
<evidence type="ECO:0000256" key="1">
    <source>
        <dbReference type="SAM" id="MobiDB-lite"/>
    </source>
</evidence>
<gene>
    <name evidence="3" type="ORF">PFICI_06184</name>
</gene>
<dbReference type="KEGG" id="pfy:PFICI_06184"/>
<feature type="compositionally biased region" description="Low complexity" evidence="1">
    <location>
        <begin position="38"/>
        <end position="55"/>
    </location>
</feature>
<evidence type="ECO:0000256" key="2">
    <source>
        <dbReference type="SAM" id="SignalP"/>
    </source>
</evidence>
<dbReference type="Pfam" id="PF11937">
    <property type="entry name" value="DUF3455"/>
    <property type="match status" value="1"/>
</dbReference>
<dbReference type="Proteomes" id="UP000030651">
    <property type="component" value="Unassembled WGS sequence"/>
</dbReference>